<feature type="compositionally biased region" description="Polar residues" evidence="1">
    <location>
        <begin position="28"/>
        <end position="46"/>
    </location>
</feature>
<reference evidence="2 3" key="1">
    <citation type="journal article" date="2012" name="Science">
        <title>The Paleozoic origin of enzymatic lignin decomposition reconstructed from 31 fungal genomes.</title>
        <authorList>
            <person name="Floudas D."/>
            <person name="Binder M."/>
            <person name="Riley R."/>
            <person name="Barry K."/>
            <person name="Blanchette R.A."/>
            <person name="Henrissat B."/>
            <person name="Martinez A.T."/>
            <person name="Otillar R."/>
            <person name="Spatafora J.W."/>
            <person name="Yadav J.S."/>
            <person name="Aerts A."/>
            <person name="Benoit I."/>
            <person name="Boyd A."/>
            <person name="Carlson A."/>
            <person name="Copeland A."/>
            <person name="Coutinho P.M."/>
            <person name="de Vries R.P."/>
            <person name="Ferreira P."/>
            <person name="Findley K."/>
            <person name="Foster B."/>
            <person name="Gaskell J."/>
            <person name="Glotzer D."/>
            <person name="Gorecki P."/>
            <person name="Heitman J."/>
            <person name="Hesse C."/>
            <person name="Hori C."/>
            <person name="Igarashi K."/>
            <person name="Jurgens J.A."/>
            <person name="Kallen N."/>
            <person name="Kersten P."/>
            <person name="Kohler A."/>
            <person name="Kuees U."/>
            <person name="Kumar T.K.A."/>
            <person name="Kuo A."/>
            <person name="LaButti K."/>
            <person name="Larrondo L.F."/>
            <person name="Lindquist E."/>
            <person name="Ling A."/>
            <person name="Lombard V."/>
            <person name="Lucas S."/>
            <person name="Lundell T."/>
            <person name="Martin R."/>
            <person name="McLaughlin D.J."/>
            <person name="Morgenstern I."/>
            <person name="Morin E."/>
            <person name="Murat C."/>
            <person name="Nagy L.G."/>
            <person name="Nolan M."/>
            <person name="Ohm R.A."/>
            <person name="Patyshakuliyeva A."/>
            <person name="Rokas A."/>
            <person name="Ruiz-Duenas F.J."/>
            <person name="Sabat G."/>
            <person name="Salamov A."/>
            <person name="Samejima M."/>
            <person name="Schmutz J."/>
            <person name="Slot J.C."/>
            <person name="St John F."/>
            <person name="Stenlid J."/>
            <person name="Sun H."/>
            <person name="Sun S."/>
            <person name="Syed K."/>
            <person name="Tsang A."/>
            <person name="Wiebenga A."/>
            <person name="Young D."/>
            <person name="Pisabarro A."/>
            <person name="Eastwood D.C."/>
            <person name="Martin F."/>
            <person name="Cullen D."/>
            <person name="Grigoriev I.V."/>
            <person name="Hibbett D.S."/>
        </authorList>
    </citation>
    <scope>NUCLEOTIDE SEQUENCE</scope>
    <source>
        <strain evidence="3">FP-58527</strain>
    </source>
</reference>
<gene>
    <name evidence="2" type="ORF">FOMPIDRAFT_1050061</name>
</gene>
<evidence type="ECO:0000313" key="3">
    <source>
        <dbReference type="Proteomes" id="UP000015241"/>
    </source>
</evidence>
<feature type="region of interest" description="Disordered" evidence="1">
    <location>
        <begin position="23"/>
        <end position="46"/>
    </location>
</feature>
<dbReference type="InParanoid" id="S8E4B8"/>
<evidence type="ECO:0000256" key="1">
    <source>
        <dbReference type="SAM" id="MobiDB-lite"/>
    </source>
</evidence>
<name>S8E4B8_FOMSC</name>
<evidence type="ECO:0000313" key="2">
    <source>
        <dbReference type="EMBL" id="EPS99966.1"/>
    </source>
</evidence>
<accession>S8E4B8</accession>
<dbReference type="Proteomes" id="UP000015241">
    <property type="component" value="Unassembled WGS sequence"/>
</dbReference>
<keyword evidence="3" id="KW-1185">Reference proteome</keyword>
<dbReference type="HOGENOM" id="CLU_2941727_0_0_1"/>
<organism evidence="2 3">
    <name type="scientific">Fomitopsis schrenkii</name>
    <name type="common">Brown rot fungus</name>
    <dbReference type="NCBI Taxonomy" id="2126942"/>
    <lineage>
        <taxon>Eukaryota</taxon>
        <taxon>Fungi</taxon>
        <taxon>Dikarya</taxon>
        <taxon>Basidiomycota</taxon>
        <taxon>Agaricomycotina</taxon>
        <taxon>Agaricomycetes</taxon>
        <taxon>Polyporales</taxon>
        <taxon>Fomitopsis</taxon>
    </lineage>
</organism>
<protein>
    <submittedName>
        <fullName evidence="2">Uncharacterized protein</fullName>
    </submittedName>
</protein>
<dbReference type="AlphaFoldDB" id="S8E4B8"/>
<proteinExistence type="predicted"/>
<sequence>MNIPDNNCDGLELKSHVCAVRMSRRDQPSTGSLHKTARNDCSQRGGTTRYAAPITLNVFM</sequence>
<dbReference type="EMBL" id="KE504152">
    <property type="protein sequence ID" value="EPS99966.1"/>
    <property type="molecule type" value="Genomic_DNA"/>
</dbReference>